<dbReference type="Gene3D" id="3.10.350.10">
    <property type="entry name" value="LysM domain"/>
    <property type="match status" value="2"/>
</dbReference>
<reference evidence="4" key="1">
    <citation type="submission" date="2022-06" db="EMBL/GenBank/DDBJ databases">
        <title>Aquibacillus sp. a new bacterium isolated from soil saline samples.</title>
        <authorList>
            <person name="Galisteo C."/>
            <person name="De La Haba R."/>
            <person name="Sanchez-Porro C."/>
            <person name="Ventosa A."/>
        </authorList>
    </citation>
    <scope>NUCLEOTIDE SEQUENCE</scope>
    <source>
        <strain evidence="4">3ASR75-54</strain>
    </source>
</reference>
<organism evidence="4 5">
    <name type="scientific">Aquibacillus salsiterrae</name>
    <dbReference type="NCBI Taxonomy" id="2950439"/>
    <lineage>
        <taxon>Bacteria</taxon>
        <taxon>Bacillati</taxon>
        <taxon>Bacillota</taxon>
        <taxon>Bacilli</taxon>
        <taxon>Bacillales</taxon>
        <taxon>Bacillaceae</taxon>
        <taxon>Aquibacillus</taxon>
    </lineage>
</organism>
<dbReference type="InterPro" id="IPR036908">
    <property type="entry name" value="RlpA-like_sf"/>
</dbReference>
<gene>
    <name evidence="4" type="ORF">NC799_14595</name>
</gene>
<dbReference type="PANTHER" id="PTHR39160">
    <property type="entry name" value="CELL WALL-BINDING PROTEIN YOCH"/>
    <property type="match status" value="1"/>
</dbReference>
<feature type="signal peptide" evidence="2">
    <location>
        <begin position="1"/>
        <end position="24"/>
    </location>
</feature>
<comment type="caution">
    <text evidence="4">The sequence shown here is derived from an EMBL/GenBank/DDBJ whole genome shotgun (WGS) entry which is preliminary data.</text>
</comment>
<evidence type="ECO:0000256" key="1">
    <source>
        <dbReference type="ARBA" id="ARBA00022729"/>
    </source>
</evidence>
<dbReference type="SUPFAM" id="SSF50685">
    <property type="entry name" value="Barwin-like endoglucanases"/>
    <property type="match status" value="1"/>
</dbReference>
<dbReference type="GO" id="GO:0019867">
    <property type="term" value="C:outer membrane"/>
    <property type="evidence" value="ECO:0007669"/>
    <property type="project" value="InterPro"/>
</dbReference>
<dbReference type="PANTHER" id="PTHR39160:SF6">
    <property type="entry name" value="CELL WALL-BINDING PROTEIN YOCH"/>
    <property type="match status" value="1"/>
</dbReference>
<proteinExistence type="predicted"/>
<keyword evidence="5" id="KW-1185">Reference proteome</keyword>
<feature type="domain" description="LysM" evidence="3">
    <location>
        <begin position="82"/>
        <end position="125"/>
    </location>
</feature>
<accession>A0A9X4AFK5</accession>
<dbReference type="CDD" id="cd22786">
    <property type="entry name" value="DPBB_YuiC-like"/>
    <property type="match status" value="1"/>
</dbReference>
<dbReference type="Gene3D" id="2.40.40.10">
    <property type="entry name" value="RlpA-like domain"/>
    <property type="match status" value="1"/>
</dbReference>
<protein>
    <submittedName>
        <fullName evidence="4">LysM peptidoglycan-binding domain-containing protein</fullName>
    </submittedName>
</protein>
<name>A0A9X4AFK5_9BACI</name>
<dbReference type="InterPro" id="IPR018392">
    <property type="entry name" value="LysM"/>
</dbReference>
<dbReference type="Proteomes" id="UP001145069">
    <property type="component" value="Unassembled WGS sequence"/>
</dbReference>
<dbReference type="PROSITE" id="PS51782">
    <property type="entry name" value="LYSM"/>
    <property type="match status" value="2"/>
</dbReference>
<dbReference type="SMART" id="SM00257">
    <property type="entry name" value="LysM"/>
    <property type="match status" value="2"/>
</dbReference>
<keyword evidence="1 2" id="KW-0732">Signal</keyword>
<evidence type="ECO:0000313" key="5">
    <source>
        <dbReference type="Proteomes" id="UP001145069"/>
    </source>
</evidence>
<dbReference type="RefSeq" id="WP_272447180.1">
    <property type="nucleotide sequence ID" value="NZ_JAMQKC010000020.1"/>
</dbReference>
<dbReference type="InterPro" id="IPR010611">
    <property type="entry name" value="3D_dom"/>
</dbReference>
<dbReference type="SUPFAM" id="SSF54106">
    <property type="entry name" value="LysM domain"/>
    <property type="match status" value="2"/>
</dbReference>
<evidence type="ECO:0000313" key="4">
    <source>
        <dbReference type="EMBL" id="MDC3418117.1"/>
    </source>
</evidence>
<evidence type="ECO:0000256" key="2">
    <source>
        <dbReference type="SAM" id="SignalP"/>
    </source>
</evidence>
<dbReference type="Pfam" id="PF06725">
    <property type="entry name" value="3D"/>
    <property type="match status" value="1"/>
</dbReference>
<dbReference type="Pfam" id="PF01476">
    <property type="entry name" value="LysM"/>
    <property type="match status" value="2"/>
</dbReference>
<dbReference type="InterPro" id="IPR051933">
    <property type="entry name" value="Resuscitation_pf_RpfB"/>
</dbReference>
<dbReference type="EMBL" id="JAMQKC010000020">
    <property type="protein sequence ID" value="MDC3418117.1"/>
    <property type="molecule type" value="Genomic_DNA"/>
</dbReference>
<dbReference type="InterPro" id="IPR036779">
    <property type="entry name" value="LysM_dom_sf"/>
</dbReference>
<feature type="domain" description="LysM" evidence="3">
    <location>
        <begin position="25"/>
        <end position="68"/>
    </location>
</feature>
<feature type="chain" id="PRO_5040753476" evidence="2">
    <location>
        <begin position="25"/>
        <end position="241"/>
    </location>
</feature>
<dbReference type="GO" id="GO:0004553">
    <property type="term" value="F:hydrolase activity, hydrolyzing O-glycosyl compounds"/>
    <property type="evidence" value="ECO:0007669"/>
    <property type="project" value="InterPro"/>
</dbReference>
<sequence length="241" mass="26581">MKKIVFSVLVVFCVLFVSTIPAFAQSYRVVKGDNLWTIAQNYDTTVADLKQKNNLTSDLIFPNQLLQINERKPNRNTRTKQKQYIVKSGDTLSEIAYDYRVTVSQLKEWNSLSSDLILIGQRLIIKGMDGTTKTVAASKTTGSSAKRKLTVKATAYTAYCDGCSGITYTGIDLTKDRDKKVIAVDPDVIPLGSEVYVEGYGRAIAADVGSAIKGNRIDVHVPTKTVAFDWGVRTVEVTILN</sequence>
<dbReference type="CDD" id="cd00118">
    <property type="entry name" value="LysM"/>
    <property type="match status" value="2"/>
</dbReference>
<dbReference type="AlphaFoldDB" id="A0A9X4AFK5"/>
<dbReference type="GO" id="GO:0009254">
    <property type="term" value="P:peptidoglycan turnover"/>
    <property type="evidence" value="ECO:0007669"/>
    <property type="project" value="InterPro"/>
</dbReference>
<evidence type="ECO:0000259" key="3">
    <source>
        <dbReference type="PROSITE" id="PS51782"/>
    </source>
</evidence>